<evidence type="ECO:0000256" key="7">
    <source>
        <dbReference type="PIRNR" id="PIRNR000437"/>
    </source>
</evidence>
<dbReference type="CDD" id="cd07993">
    <property type="entry name" value="LPLAT_DHAPAT-like"/>
    <property type="match status" value="1"/>
</dbReference>
<reference evidence="13" key="5">
    <citation type="submission" date="2025-04" db="UniProtKB">
        <authorList>
            <consortium name="RefSeq"/>
        </authorList>
    </citation>
    <scope>IDENTIFICATION</scope>
    <source>
        <strain evidence="13">Nigerian</strain>
        <tissue evidence="13">Liver and blood</tissue>
    </source>
</reference>
<dbReference type="Pfam" id="PF19277">
    <property type="entry name" value="GPAT_C"/>
    <property type="match status" value="1"/>
</dbReference>
<feature type="transmembrane region" description="Helical" evidence="8">
    <location>
        <begin position="164"/>
        <end position="185"/>
    </location>
</feature>
<protein>
    <submittedName>
        <fullName evidence="11 13">Dihydroxyacetone phosphate acyltransferase</fullName>
    </submittedName>
</protein>
<dbReference type="EMBL" id="KV460998">
    <property type="protein sequence ID" value="OCA15048.1"/>
    <property type="molecule type" value="Genomic_DNA"/>
</dbReference>
<reference evidence="10" key="1">
    <citation type="submission" date="2009-11" db="EMBL/GenBank/DDBJ databases">
        <authorList>
            <consortium name="US DOE Joint Genome Institute (JGI-PGF)"/>
            <person name="Ottilar R."/>
            <person name="Schmutz J."/>
            <person name="Salamov A."/>
            <person name="Cheng J.F."/>
            <person name="Lucas S."/>
            <person name="Pitluck S."/>
            <person name="Gundlach H."/>
            <person name="Guo Y."/>
            <person name="Haberer G."/>
            <person name="Nasrallah J."/>
            <person name="Mayer K.F.X."/>
            <person name="van de Peer Y."/>
            <person name="Weigel D."/>
            <person name="Grigoriev I.V."/>
        </authorList>
    </citation>
    <scope>NUCLEOTIDE SEQUENCE</scope>
    <source>
        <strain evidence="10">Nigerian</strain>
    </source>
</reference>
<dbReference type="InterPro" id="IPR022284">
    <property type="entry name" value="GPAT/DHAPAT"/>
</dbReference>
<evidence type="ECO:0000313" key="10">
    <source>
        <dbReference type="EMBL" id="OCA15048.1"/>
    </source>
</evidence>
<dbReference type="PANTHER" id="PTHR12563:SF25">
    <property type="entry name" value="DIHYDROXYACETONE PHOSPHATE ACYLTRANSFERASE"/>
    <property type="match status" value="1"/>
</dbReference>
<comment type="subcellular location">
    <subcellularLocation>
        <location evidence="1">Membrane</location>
    </subcellularLocation>
</comment>
<dbReference type="SUPFAM" id="SSF69593">
    <property type="entry name" value="Glycerol-3-phosphate (1)-acyltransferase"/>
    <property type="match status" value="1"/>
</dbReference>
<dbReference type="KEGG" id="xtr:100494829"/>
<keyword evidence="8" id="KW-1133">Transmembrane helix</keyword>
<dbReference type="OMA" id="NAVITVW"/>
<organism evidence="10">
    <name type="scientific">Xenopus tropicalis</name>
    <name type="common">Western clawed frog</name>
    <name type="synonym">Silurana tropicalis</name>
    <dbReference type="NCBI Taxonomy" id="8364"/>
    <lineage>
        <taxon>Eukaryota</taxon>
        <taxon>Metazoa</taxon>
        <taxon>Chordata</taxon>
        <taxon>Craniata</taxon>
        <taxon>Vertebrata</taxon>
        <taxon>Euteleostomi</taxon>
        <taxon>Amphibia</taxon>
        <taxon>Batrachia</taxon>
        <taxon>Anura</taxon>
        <taxon>Pipoidea</taxon>
        <taxon>Pipidae</taxon>
        <taxon>Xenopodinae</taxon>
        <taxon>Xenopus</taxon>
        <taxon>Silurana</taxon>
    </lineage>
</organism>
<proteinExistence type="inferred from homology"/>
<accession>A0A1B8XWK8</accession>
<keyword evidence="12" id="KW-1185">Reference proteome</keyword>
<dbReference type="Pfam" id="PF01553">
    <property type="entry name" value="Acyltransferase"/>
    <property type="match status" value="1"/>
</dbReference>
<dbReference type="AGR" id="Xenbase:XB-GENE-29082423"/>
<dbReference type="OrthoDB" id="10255570at2759"/>
<evidence type="ECO:0000259" key="9">
    <source>
        <dbReference type="SMART" id="SM00563"/>
    </source>
</evidence>
<evidence type="ECO:0000256" key="1">
    <source>
        <dbReference type="ARBA" id="ARBA00004370"/>
    </source>
</evidence>
<evidence type="ECO:0000313" key="13">
    <source>
        <dbReference type="RefSeq" id="XP_002941187.1"/>
    </source>
</evidence>
<dbReference type="PANTHER" id="PTHR12563">
    <property type="entry name" value="GLYCEROL-3-PHOSPHATE ACYLTRANSFERASE"/>
    <property type="match status" value="1"/>
</dbReference>
<dbReference type="PIRSF" id="PIRSF000437">
    <property type="entry name" value="GPAT_DHAPAT"/>
    <property type="match status" value="1"/>
</dbReference>
<dbReference type="InterPro" id="IPR041728">
    <property type="entry name" value="GPAT/DHAPAT_LPLAT"/>
</dbReference>
<dbReference type="AlphaFoldDB" id="A0A1B8XWK8"/>
<dbReference type="Ensembl" id="ENSXETT00000060452">
    <property type="protein sequence ID" value="ENSXETP00000093813"/>
    <property type="gene ID" value="ENSXETG00000033280"/>
</dbReference>
<gene>
    <name evidence="11 13 14" type="primary">LOC100494829</name>
    <name evidence="10" type="ORF">XENTR_v90030688mg</name>
</gene>
<evidence type="ECO:0000256" key="2">
    <source>
        <dbReference type="ARBA" id="ARBA00007937"/>
    </source>
</evidence>
<dbReference type="InterPro" id="IPR002123">
    <property type="entry name" value="Plipid/glycerol_acylTrfase"/>
</dbReference>
<dbReference type="Proteomes" id="UP000008143">
    <property type="component" value="Chromosome 8"/>
</dbReference>
<keyword evidence="4 8" id="KW-0472">Membrane</keyword>
<reference evidence="11" key="4">
    <citation type="submission" date="2020-05" db="UniProtKB">
        <authorList>
            <consortium name="Ensembl"/>
        </authorList>
    </citation>
    <scope>IDENTIFICATION</scope>
</reference>
<feature type="domain" description="Phospholipid/glycerol acyltransferase" evidence="9">
    <location>
        <begin position="140"/>
        <end position="269"/>
    </location>
</feature>
<name>A0A1B8XWK8_XENTR</name>
<evidence type="ECO:0000313" key="11">
    <source>
        <dbReference type="Ensembl" id="ENSXETP00000093813"/>
    </source>
</evidence>
<evidence type="ECO:0000313" key="14">
    <source>
        <dbReference type="Xenbase" id="XB-GENE-29082423"/>
    </source>
</evidence>
<dbReference type="InterPro" id="IPR045520">
    <property type="entry name" value="GPAT/DHAPAT_C"/>
</dbReference>
<reference evidence="10" key="3">
    <citation type="submission" date="2016-05" db="EMBL/GenBank/DDBJ databases">
        <title>WGS assembly of Xenopus tropicalis.</title>
        <authorList>
            <person name="Sessions A."/>
            <person name="Jenkins J."/>
            <person name="Mitros T."/>
            <person name="Lyons J.T."/>
            <person name="Dichmann D.S."/>
            <person name="Robert J."/>
            <person name="Harland R.M."/>
            <person name="Rokhsar D.S."/>
        </authorList>
    </citation>
    <scope>NUCLEOTIDE SEQUENCE</scope>
    <source>
        <strain evidence="10">Nigerian</strain>
    </source>
</reference>
<evidence type="ECO:0000256" key="6">
    <source>
        <dbReference type="ARBA" id="ARBA00025707"/>
    </source>
</evidence>
<keyword evidence="8" id="KW-0812">Transmembrane</keyword>
<sequence length="664" mass="75159">MAGKCLCERPFRSRKREAFEDILEARRQTSDLTYAMRRYTPVIYRHLTPCPPSALKTMVLQSVELQYVIGQISLEIGQPLDSLQKQAADILDEMGQNLRMEAVRFFALTLSKIFKRLFRKVRVNEEGVQRLTQAIREHPVVLIPNHQSYVDFLMLSFVLYTYDLALPVIAAGIALTGMTLVGELLRMAGAFYIKRGFRGNPLYWAVFAEYVKALVRSGYAPVEFFIEGWRSRTGKILSPKFGMLTVVMEPFFKGQVFDTYIVPISITYERVLEESLLAYELLGVPKPKESTSGMIKARSVLHQNFGSIHVYFGVPLSLRSLSYGRISRSQYNLTPRHLPQQPSEDLHLFVRDVAYKVELTQIANMVLSPGVLVATILLQNLPEMDFNVLVEKTLWLKDLVEAFGGFLEWPDNESAGVVVRSSIELHSNLLRLVDGRVALFEELTGSMTEEVVFRRAVSTLTCALYRNQVINVCVRPALVVLAREIVQSSRKEDILNSFHFLRDIFSKEFIFSPSSGDKDFEEGCSMLAKCDIIHVTPNEIKITDSGAIAALFLSQMFQPFLEGYKLAASYLSREVTNGFTEMQYVSGMRSFISRLIVSGASRCVEALSSDMQKNTLSSFVQLGVITKLKSTNETTFYVEKRPLEEMAEKLGLQLSMEKIPSARL</sequence>
<comment type="similarity">
    <text evidence="2 7">Belongs to the GPAT/DAPAT family.</text>
</comment>
<dbReference type="GeneTree" id="ENSGT00520000055570"/>
<dbReference type="Xenbase" id="XB-GENE-29082423">
    <property type="gene designation" value="LOC100494829"/>
</dbReference>
<evidence type="ECO:0000256" key="3">
    <source>
        <dbReference type="ARBA" id="ARBA00022679"/>
    </source>
</evidence>
<reference evidence="10 11" key="2">
    <citation type="journal article" date="2010" name="Science">
        <title>The genome of the Western clawed frog Xenopus tropicalis.</title>
        <authorList>
            <person name="Hellsten U."/>
            <person name="Harland R.M."/>
            <person name="Gilchrist M.J."/>
            <person name="Hendrix D."/>
            <person name="Jurka J."/>
            <person name="Kapitonov V."/>
            <person name="Ovcharenko I."/>
            <person name="Putnam N.H."/>
            <person name="Shu S."/>
            <person name="Taher L."/>
            <person name="Blitz I.L."/>
            <person name="Blumberg B."/>
            <person name="Dichmann D.S."/>
            <person name="Dubchak I."/>
            <person name="Amaya E."/>
            <person name="Detter J.C."/>
            <person name="Fletcher R."/>
            <person name="Gerhard D.S."/>
            <person name="Goodstein D."/>
            <person name="Graves T."/>
            <person name="Grigoriev I.V."/>
            <person name="Grimwood J."/>
            <person name="Kawashima T."/>
            <person name="Lindquist E."/>
            <person name="Lucas S.M."/>
            <person name="Mead P.E."/>
            <person name="Mitros T."/>
            <person name="Ogino H."/>
            <person name="Ohta Y."/>
            <person name="Poliakov A.V."/>
            <person name="Pollet N."/>
            <person name="Robert J."/>
            <person name="Salamov A."/>
            <person name="Sater A.K."/>
            <person name="Schmutz J."/>
            <person name="Terry A."/>
            <person name="Vize P.D."/>
            <person name="Warren W.C."/>
            <person name="Wells D."/>
            <person name="Wills A."/>
            <person name="Wilson R.K."/>
            <person name="Zimmerman L.B."/>
            <person name="Zorn A.M."/>
            <person name="Grainger R."/>
            <person name="Grammer T."/>
            <person name="Khokha M.K."/>
            <person name="Richardson P.M."/>
            <person name="Rokhsar D.S."/>
        </authorList>
    </citation>
    <scope>NUCLEOTIDE SEQUENCE [LARGE SCALE GENOMIC DNA]</scope>
    <source>
        <strain evidence="10 11">Nigerian</strain>
    </source>
</reference>
<dbReference type="GeneID" id="100494829"/>
<keyword evidence="5 7" id="KW-0012">Acyltransferase</keyword>
<evidence type="ECO:0000256" key="5">
    <source>
        <dbReference type="ARBA" id="ARBA00023315"/>
    </source>
</evidence>
<evidence type="ECO:0000256" key="4">
    <source>
        <dbReference type="ARBA" id="ARBA00023136"/>
    </source>
</evidence>
<evidence type="ECO:0000313" key="12">
    <source>
        <dbReference type="Proteomes" id="UP000008143"/>
    </source>
</evidence>
<comment type="pathway">
    <text evidence="6">Phospholipid metabolism.</text>
</comment>
<dbReference type="GO" id="GO:0008611">
    <property type="term" value="P:ether lipid biosynthetic process"/>
    <property type="evidence" value="ECO:0000318"/>
    <property type="project" value="GO_Central"/>
</dbReference>
<evidence type="ECO:0000256" key="8">
    <source>
        <dbReference type="SAM" id="Phobius"/>
    </source>
</evidence>
<dbReference type="SMART" id="SM00563">
    <property type="entry name" value="PlsC"/>
    <property type="match status" value="1"/>
</dbReference>
<dbReference type="GO" id="GO:0016287">
    <property type="term" value="F:glycerone-phosphate O-acyltransferase activity"/>
    <property type="evidence" value="ECO:0000318"/>
    <property type="project" value="GO_Central"/>
</dbReference>
<dbReference type="RefSeq" id="XP_002941187.1">
    <property type="nucleotide sequence ID" value="XM_002941141.5"/>
</dbReference>
<dbReference type="GO" id="GO:0005778">
    <property type="term" value="C:peroxisomal membrane"/>
    <property type="evidence" value="ECO:0000318"/>
    <property type="project" value="GO_Central"/>
</dbReference>
<keyword evidence="3 7" id="KW-0808">Transferase</keyword>